<name>A0A139GYZ6_9PEZI</name>
<proteinExistence type="predicted"/>
<evidence type="ECO:0000313" key="2">
    <source>
        <dbReference type="EMBL" id="KXS95437.1"/>
    </source>
</evidence>
<feature type="compositionally biased region" description="Basic residues" evidence="1">
    <location>
        <begin position="385"/>
        <end position="399"/>
    </location>
</feature>
<reference evidence="2 3" key="1">
    <citation type="submission" date="2015-07" db="EMBL/GenBank/DDBJ databases">
        <title>Comparative genomics of the Sigatoka disease complex on banana suggests a link between parallel evolutionary changes in Pseudocercospora fijiensis and Pseudocercospora eumusae and increased virulence on the banana host.</title>
        <authorList>
            <person name="Chang T.-C."/>
            <person name="Salvucci A."/>
            <person name="Crous P.W."/>
            <person name="Stergiopoulos I."/>
        </authorList>
    </citation>
    <scope>NUCLEOTIDE SEQUENCE [LARGE SCALE GENOMIC DNA]</scope>
    <source>
        <strain evidence="2 3">CBS 114824</strain>
    </source>
</reference>
<organism evidence="2 3">
    <name type="scientific">Pseudocercospora eumusae</name>
    <dbReference type="NCBI Taxonomy" id="321146"/>
    <lineage>
        <taxon>Eukaryota</taxon>
        <taxon>Fungi</taxon>
        <taxon>Dikarya</taxon>
        <taxon>Ascomycota</taxon>
        <taxon>Pezizomycotina</taxon>
        <taxon>Dothideomycetes</taxon>
        <taxon>Dothideomycetidae</taxon>
        <taxon>Mycosphaerellales</taxon>
        <taxon>Mycosphaerellaceae</taxon>
        <taxon>Pseudocercospora</taxon>
    </lineage>
</organism>
<dbReference type="EMBL" id="LFZN01000215">
    <property type="protein sequence ID" value="KXS95437.1"/>
    <property type="molecule type" value="Genomic_DNA"/>
</dbReference>
<sequence length="672" mass="75183">MGSGRHGMTGEDYDSQPAVAMKSRRGGCPTTEHINRQGRNTGAGPASVDSSDNNSEQRFNCRQVIRRMSTSAMKAVFFDKLDPTHLRQQHRNSSETTFLDGKARDLLQRTVTRLEASRPKQHKAVLRLHDLPRLRLTIPDTSEHARQKLPTLDPDPSSAMTSAPSGRTRPHSFSPHQTAASMQRDNSNQDAAAEFGINTNIAPSMGSSYVGNPISPFTAAFGSYGYNAIDAQLGAPEQDPNDPMGTTRDYMPPVGGGMNLYQPLPLNSTVYAQQDEDNGYQQQPSSQLQDMPSYASYFGVNGTPPYGTPPSELNTQYDDPEDVDYNPFDYHQLPRDYTRSSPSALYIHGFDSSTSQVPGSSETEYAEPAASIDADDSYQPFTSSAHKRKIAQRRARRSFHTTFTPPSSSASQTPPLQHAEELSPPRGSSRLIYNGFADAEAKAYNRSRLNIGGDDWNHIKNNPAEHVEKLVAAFDLPYGDMPEYHQLSDTDQERWISYQEAHMEKMSKFSPEQIEASCWVLLKNIIEAHEIGVKRLRYHRSDYIEKCSAHVERIAEAIALYAVIRFDVVRLQRFDELVSTTSSAIQRKISNFKGNWGKTKRELENDERAKEAGFEYKKVLGEKKRKVDDEAAPPRAKRRNTQKSSDLVQRIEATLEEGNGRRPAKKAKGKKT</sequence>
<comment type="caution">
    <text evidence="2">The sequence shown here is derived from an EMBL/GenBank/DDBJ whole genome shotgun (WGS) entry which is preliminary data.</text>
</comment>
<feature type="region of interest" description="Disordered" evidence="1">
    <location>
        <begin position="623"/>
        <end position="672"/>
    </location>
</feature>
<evidence type="ECO:0000313" key="3">
    <source>
        <dbReference type="Proteomes" id="UP000070133"/>
    </source>
</evidence>
<dbReference type="Proteomes" id="UP000070133">
    <property type="component" value="Unassembled WGS sequence"/>
</dbReference>
<dbReference type="OrthoDB" id="3644827at2759"/>
<protein>
    <submittedName>
        <fullName evidence="2">Uncharacterized protein</fullName>
    </submittedName>
</protein>
<feature type="compositionally biased region" description="Polar residues" evidence="1">
    <location>
        <begin position="48"/>
        <end position="57"/>
    </location>
</feature>
<keyword evidence="3" id="KW-1185">Reference proteome</keyword>
<feature type="compositionally biased region" description="Low complexity" evidence="1">
    <location>
        <begin position="401"/>
        <end position="415"/>
    </location>
</feature>
<dbReference type="AlphaFoldDB" id="A0A139GYZ6"/>
<accession>A0A139GYZ6</accession>
<feature type="region of interest" description="Disordered" evidence="1">
    <location>
        <begin position="1"/>
        <end position="57"/>
    </location>
</feature>
<evidence type="ECO:0000256" key="1">
    <source>
        <dbReference type="SAM" id="MobiDB-lite"/>
    </source>
</evidence>
<feature type="compositionally biased region" description="Polar residues" evidence="1">
    <location>
        <begin position="351"/>
        <end position="363"/>
    </location>
</feature>
<gene>
    <name evidence="2" type="ORF">AC578_4703</name>
</gene>
<feature type="compositionally biased region" description="Polar residues" evidence="1">
    <location>
        <begin position="174"/>
        <end position="187"/>
    </location>
</feature>
<feature type="region of interest" description="Disordered" evidence="1">
    <location>
        <begin position="139"/>
        <end position="187"/>
    </location>
</feature>
<feature type="region of interest" description="Disordered" evidence="1">
    <location>
        <begin position="350"/>
        <end position="429"/>
    </location>
</feature>
<feature type="compositionally biased region" description="Basic residues" evidence="1">
    <location>
        <begin position="662"/>
        <end position="672"/>
    </location>
</feature>